<dbReference type="Gene3D" id="1.10.10.10">
    <property type="entry name" value="Winged helix-like DNA-binding domain superfamily/Winged helix DNA-binding domain"/>
    <property type="match status" value="1"/>
</dbReference>
<dbReference type="Pfam" id="PF13730">
    <property type="entry name" value="HTH_36"/>
    <property type="match status" value="1"/>
</dbReference>
<evidence type="ECO:0000313" key="1">
    <source>
        <dbReference type="EMBL" id="PKD32814.1"/>
    </source>
</evidence>
<evidence type="ECO:0000313" key="2">
    <source>
        <dbReference type="Proteomes" id="UP000233425"/>
    </source>
</evidence>
<name>A0A2N0V0Q2_9FIRM</name>
<sequence>MTNFFMIPNEVFDLQLKPAQFAVLCYIMRCCDKSNTCYPSMRKIAESCSISETTARKTIYELCERNIISKAGGFAIGKFGKIQSAPYVYSVNPDFFDEGFARENLIASFA</sequence>
<accession>A0A2N0V0Q2</accession>
<protein>
    <recommendedName>
        <fullName evidence="3">Helix-turn-helix domain-containing protein</fullName>
    </recommendedName>
</protein>
<proteinExistence type="predicted"/>
<gene>
    <name evidence="1" type="ORF">RBATCC27255_00027</name>
</gene>
<evidence type="ECO:0008006" key="3">
    <source>
        <dbReference type="Google" id="ProtNLM"/>
    </source>
</evidence>
<dbReference type="RefSeq" id="WP_101028217.1">
    <property type="nucleotide sequence ID" value="NZ_CABMMZ010000012.1"/>
</dbReference>
<reference evidence="1" key="1">
    <citation type="journal article" date="2018" name="Environ. Microbiol.">
        <title>Sporulation capability and amylosome conservation among diverse human colonic and rumen isolates of the keystone starch-degrader Ruminococcus bromii.</title>
        <authorList>
            <person name="Mukhopadhya I."/>
            <person name="Morais S."/>
            <person name="Laverde-Gomez J."/>
            <person name="Sheridan P.O."/>
            <person name="Walker A.W."/>
            <person name="Kelly W."/>
            <person name="Klieve A.V."/>
            <person name="Ouwerkerk D."/>
            <person name="Duncan S.H."/>
            <person name="Louis P."/>
            <person name="Koropatkin N."/>
            <person name="Cockburn D."/>
            <person name="Kibler R."/>
            <person name="Cooper P.J."/>
            <person name="Sandoval C."/>
            <person name="Crost E."/>
            <person name="Juge N."/>
            <person name="Bayer E.A."/>
            <person name="Flint H.J."/>
        </authorList>
    </citation>
    <scope>NUCLEOTIDE SEQUENCE [LARGE SCALE GENOMIC DNA]</scope>
    <source>
        <strain evidence="1">ATCC 27255</strain>
    </source>
</reference>
<keyword evidence="2" id="KW-1185">Reference proteome</keyword>
<dbReference type="AlphaFoldDB" id="A0A2N0V0Q2"/>
<comment type="caution">
    <text evidence="1">The sequence shown here is derived from an EMBL/GenBank/DDBJ whole genome shotgun (WGS) entry which is preliminary data.</text>
</comment>
<dbReference type="EMBL" id="NNSR01000012">
    <property type="protein sequence ID" value="PKD32814.1"/>
    <property type="molecule type" value="Genomic_DNA"/>
</dbReference>
<organism evidence="1 2">
    <name type="scientific">Ruminococcus bromii</name>
    <dbReference type="NCBI Taxonomy" id="40518"/>
    <lineage>
        <taxon>Bacteria</taxon>
        <taxon>Bacillati</taxon>
        <taxon>Bacillota</taxon>
        <taxon>Clostridia</taxon>
        <taxon>Eubacteriales</taxon>
        <taxon>Oscillospiraceae</taxon>
        <taxon>Ruminococcus</taxon>
    </lineage>
</organism>
<dbReference type="Proteomes" id="UP000233425">
    <property type="component" value="Unassembled WGS sequence"/>
</dbReference>
<dbReference type="GeneID" id="93768335"/>
<dbReference type="InterPro" id="IPR036388">
    <property type="entry name" value="WH-like_DNA-bd_sf"/>
</dbReference>